<organism evidence="2 3">
    <name type="scientific">Babesia caballi</name>
    <dbReference type="NCBI Taxonomy" id="5871"/>
    <lineage>
        <taxon>Eukaryota</taxon>
        <taxon>Sar</taxon>
        <taxon>Alveolata</taxon>
        <taxon>Apicomplexa</taxon>
        <taxon>Aconoidasida</taxon>
        <taxon>Piroplasmida</taxon>
        <taxon>Babesiidae</taxon>
        <taxon>Babesia</taxon>
    </lineage>
</organism>
<feature type="compositionally biased region" description="Basic and acidic residues" evidence="1">
    <location>
        <begin position="489"/>
        <end position="499"/>
    </location>
</feature>
<feature type="compositionally biased region" description="Basic and acidic residues" evidence="1">
    <location>
        <begin position="451"/>
        <end position="462"/>
    </location>
</feature>
<dbReference type="RefSeq" id="XP_067712726.1">
    <property type="nucleotide sequence ID" value="XM_067856625.1"/>
</dbReference>
<dbReference type="PANTHER" id="PTHR44163">
    <property type="entry name" value="U3 SMALL NUCLEOLAR RNA-ASSOCIATED PROTEIN 4 HOMOLOG"/>
    <property type="match status" value="1"/>
</dbReference>
<keyword evidence="3" id="KW-1185">Reference proteome</keyword>
<feature type="compositionally biased region" description="Low complexity" evidence="1">
    <location>
        <begin position="247"/>
        <end position="256"/>
    </location>
</feature>
<evidence type="ECO:0000313" key="3">
    <source>
        <dbReference type="Proteomes" id="UP001497744"/>
    </source>
</evidence>
<feature type="compositionally biased region" description="Low complexity" evidence="1">
    <location>
        <begin position="469"/>
        <end position="481"/>
    </location>
</feature>
<dbReference type="GO" id="GO:0000462">
    <property type="term" value="P:maturation of SSU-rRNA from tricistronic rRNA transcript (SSU-rRNA, 5.8S rRNA, LSU-rRNA)"/>
    <property type="evidence" value="ECO:0007669"/>
    <property type="project" value="InterPro"/>
</dbReference>
<dbReference type="SMART" id="SM00320">
    <property type="entry name" value="WD40"/>
    <property type="match status" value="3"/>
</dbReference>
<dbReference type="InterPro" id="IPR046351">
    <property type="entry name" value="UTP4"/>
</dbReference>
<evidence type="ECO:0000256" key="1">
    <source>
        <dbReference type="SAM" id="MobiDB-lite"/>
    </source>
</evidence>
<dbReference type="GO" id="GO:0003723">
    <property type="term" value="F:RNA binding"/>
    <property type="evidence" value="ECO:0007669"/>
    <property type="project" value="TreeGrafter"/>
</dbReference>
<feature type="region of interest" description="Disordered" evidence="1">
    <location>
        <begin position="557"/>
        <end position="578"/>
    </location>
</feature>
<dbReference type="GO" id="GO:0030686">
    <property type="term" value="C:90S preribosome"/>
    <property type="evidence" value="ECO:0007669"/>
    <property type="project" value="InterPro"/>
</dbReference>
<dbReference type="Gene3D" id="2.130.10.10">
    <property type="entry name" value="YVTN repeat-like/Quinoprotein amine dehydrogenase"/>
    <property type="match status" value="1"/>
</dbReference>
<dbReference type="PANTHER" id="PTHR44163:SF1">
    <property type="entry name" value="U3 SMALL NUCLEOLAR RNA-ASSOCIATED PROTEIN 4 HOMOLOG"/>
    <property type="match status" value="1"/>
</dbReference>
<comment type="caution">
    <text evidence="2">The sequence shown here is derived from an EMBL/GenBank/DDBJ whole genome shotgun (WGS) entry which is preliminary data.</text>
</comment>
<proteinExistence type="predicted"/>
<reference evidence="2 3" key="1">
    <citation type="submission" date="2021-06" db="EMBL/GenBank/DDBJ databases">
        <title>Genome sequence of Babesia caballi.</title>
        <authorList>
            <person name="Yamagishi J."/>
            <person name="Kidaka T."/>
            <person name="Ochi A."/>
        </authorList>
    </citation>
    <scope>NUCLEOTIDE SEQUENCE [LARGE SCALE GENOMIC DNA]</scope>
    <source>
        <strain evidence="2">USDA-D6B2</strain>
    </source>
</reference>
<evidence type="ECO:0000313" key="2">
    <source>
        <dbReference type="EMBL" id="GIX60655.1"/>
    </source>
</evidence>
<feature type="compositionally biased region" description="Low complexity" evidence="1">
    <location>
        <begin position="196"/>
        <end position="207"/>
    </location>
</feature>
<gene>
    <name evidence="2" type="ORF">BcabD6B2_00900</name>
</gene>
<dbReference type="InterPro" id="IPR015943">
    <property type="entry name" value="WD40/YVTN_repeat-like_dom_sf"/>
</dbReference>
<dbReference type="SUPFAM" id="SSF50978">
    <property type="entry name" value="WD40 repeat-like"/>
    <property type="match status" value="1"/>
</dbReference>
<dbReference type="EMBL" id="BPLF01000001">
    <property type="protein sequence ID" value="GIX60655.1"/>
    <property type="molecule type" value="Genomic_DNA"/>
</dbReference>
<dbReference type="AlphaFoldDB" id="A0AAV4LLE7"/>
<name>A0AAV4LLE7_BABCB</name>
<dbReference type="GeneID" id="94192138"/>
<dbReference type="GO" id="GO:0034455">
    <property type="term" value="C:t-UTP complex"/>
    <property type="evidence" value="ECO:0007669"/>
    <property type="project" value="TreeGrafter"/>
</dbReference>
<feature type="region of interest" description="Disordered" evidence="1">
    <location>
        <begin position="196"/>
        <end position="362"/>
    </location>
</feature>
<feature type="region of interest" description="Disordered" evidence="1">
    <location>
        <begin position="451"/>
        <end position="532"/>
    </location>
</feature>
<dbReference type="InterPro" id="IPR001680">
    <property type="entry name" value="WD40_rpt"/>
</dbReference>
<protein>
    <submittedName>
        <fullName evidence="2">U3 small nucleolar RNA-associated protein 4</fullName>
    </submittedName>
</protein>
<accession>A0AAV4LLE7</accession>
<dbReference type="Pfam" id="PF00400">
    <property type="entry name" value="WD40"/>
    <property type="match status" value="1"/>
</dbReference>
<dbReference type="InterPro" id="IPR036322">
    <property type="entry name" value="WD40_repeat_dom_sf"/>
</dbReference>
<feature type="compositionally biased region" description="Basic and acidic residues" evidence="1">
    <location>
        <begin position="508"/>
        <end position="532"/>
    </location>
</feature>
<sequence length="883" mass="92750">MAHKLALVRIYDSNTSSVNAVAFSPCGQYIAAARQPFAVEIYNVETRVHITSLRESDENAAIRTIIWIPKKDGLIGKVLSGYRIVTIGLHAVITDWDLELLLPVRTCCSYGGAIFAASLTHCGTCVLIACDDGQVRSFRLWSSADRHTREPELNFEKVYACHSKSILSVCALPDGSFFCGTSDAIILKHDPASRAPAAKIKVPAPKKQIGSLPKKRKVGHLSEDGDVGDDAEESGKQTASTSDEQEPQGAEAPEQQKVADQPHTAQHTQLGGRAGGHEPGQDVGAVPVPRPLRPVVRAEGLARRERDAVQAGRHQAQKGWRAGGGGADVAGRQLHRHSEPEAVEGAAVQRGEPGAELGEAGVGGDYGARDALCLQHGAAGVAPQAGHDDLWPHQPGGVRLPAGPGDGGDTRAAQVRERLPRGVDEREPGLQVPGGLLQGLALLLLQPGDAHHRGVRRGDHTQGAEPDMQQQRADLQRALALPRRRQSHLHTDVQQRVRDQGGGGPVRGRGEADPGEAGHAERDSEHAAEDLHRAAEVQRRAVRQEVPVPAAGAVQGVAAAPPEAAERGAGGGGGRFAAAAGDREVPGNQEVQVPGAPGAGRHGAGRAAHRLLHGAAAEQHIPQKTIRNVIYINLSKCLSTRALMRLRSASCSSEAAAGGWAGEGRRQLHDDAVALHLGLYGLHEGAVEFHGLDFEAALRRAYSRGPGDCDAAELGGVERPEAGESLAGALDEAVSVGDLLVGDAPWLAWVRNNTTIPTVWNSSRSLKMRGLFLGFMSCWVSGVPEDGVGLALDDGSDSAAVVGSAGCDLGARCRVVSAHADEADLGGVRWGIRGIALKHAAAKHLEGFCDSAGMLPRSAAERHCAGLAHNVRHYQAVGEVAAA</sequence>
<dbReference type="GO" id="GO:0032040">
    <property type="term" value="C:small-subunit processome"/>
    <property type="evidence" value="ECO:0007669"/>
    <property type="project" value="TreeGrafter"/>
</dbReference>
<dbReference type="Proteomes" id="UP001497744">
    <property type="component" value="Unassembled WGS sequence"/>
</dbReference>